<feature type="region of interest" description="Disordered" evidence="1">
    <location>
        <begin position="107"/>
        <end position="134"/>
    </location>
</feature>
<accession>A0AB34HM47</accession>
<evidence type="ECO:0000256" key="1">
    <source>
        <dbReference type="SAM" id="MobiDB-lite"/>
    </source>
</evidence>
<organism evidence="2 3">
    <name type="scientific">Eschrichtius robustus</name>
    <name type="common">California gray whale</name>
    <name type="synonym">Eschrichtius gibbosus</name>
    <dbReference type="NCBI Taxonomy" id="9764"/>
    <lineage>
        <taxon>Eukaryota</taxon>
        <taxon>Metazoa</taxon>
        <taxon>Chordata</taxon>
        <taxon>Craniata</taxon>
        <taxon>Vertebrata</taxon>
        <taxon>Euteleostomi</taxon>
        <taxon>Mammalia</taxon>
        <taxon>Eutheria</taxon>
        <taxon>Laurasiatheria</taxon>
        <taxon>Artiodactyla</taxon>
        <taxon>Whippomorpha</taxon>
        <taxon>Cetacea</taxon>
        <taxon>Mysticeti</taxon>
        <taxon>Eschrichtiidae</taxon>
        <taxon>Eschrichtius</taxon>
    </lineage>
</organism>
<sequence length="240" mass="25424">MVNVARRLLGTAYELSHRRRRRTGLGGGHGGRCGARSGNGDGGGGGGDWSSAFTPLHLLFFLFLFFPAAYRPLPLKAAPILRYQGAREAEGGPGRWCGLWARGLPSQSGSRGRGRGAVVGGRKREGTGSLTAAASARRLLPPPLRLPPTRLSSSRAHGRQLGLGPAQLAGRGGGAPACWAPRGRRESRRRARREPRLSLFPNPGAWAPGEVQIRAHHCGGTGMRRVGVNVGIRICGVDLE</sequence>
<protein>
    <submittedName>
        <fullName evidence="2">Uncharacterized protein</fullName>
    </submittedName>
</protein>
<dbReference type="Proteomes" id="UP001159641">
    <property type="component" value="Unassembled WGS sequence"/>
</dbReference>
<reference evidence="2 3" key="1">
    <citation type="submission" date="2022-11" db="EMBL/GenBank/DDBJ databases">
        <title>Whole genome sequence of Eschrichtius robustus ER-17-0199.</title>
        <authorList>
            <person name="Bruniche-Olsen A."/>
            <person name="Black A.N."/>
            <person name="Fields C.J."/>
            <person name="Walden K."/>
            <person name="Dewoody J.A."/>
        </authorList>
    </citation>
    <scope>NUCLEOTIDE SEQUENCE [LARGE SCALE GENOMIC DNA]</scope>
    <source>
        <strain evidence="2">ER-17-0199</strain>
        <tissue evidence="2">Blubber</tissue>
    </source>
</reference>
<evidence type="ECO:0000313" key="3">
    <source>
        <dbReference type="Proteomes" id="UP001159641"/>
    </source>
</evidence>
<comment type="caution">
    <text evidence="2">The sequence shown here is derived from an EMBL/GenBank/DDBJ whole genome shotgun (WGS) entry which is preliminary data.</text>
</comment>
<keyword evidence="3" id="KW-1185">Reference proteome</keyword>
<proteinExistence type="predicted"/>
<feature type="compositionally biased region" description="Gly residues" evidence="1">
    <location>
        <begin position="24"/>
        <end position="41"/>
    </location>
</feature>
<feature type="region of interest" description="Disordered" evidence="1">
    <location>
        <begin position="20"/>
        <end position="41"/>
    </location>
</feature>
<feature type="region of interest" description="Disordered" evidence="1">
    <location>
        <begin position="163"/>
        <end position="196"/>
    </location>
</feature>
<dbReference type="AlphaFoldDB" id="A0AB34HM47"/>
<evidence type="ECO:0000313" key="2">
    <source>
        <dbReference type="EMBL" id="KAJ8793268.1"/>
    </source>
</evidence>
<dbReference type="EMBL" id="JAIQCJ010001016">
    <property type="protein sequence ID" value="KAJ8793268.1"/>
    <property type="molecule type" value="Genomic_DNA"/>
</dbReference>
<name>A0AB34HM47_ESCRO</name>
<gene>
    <name evidence="2" type="ORF">J1605_000263</name>
</gene>